<keyword evidence="2" id="KW-1185">Reference proteome</keyword>
<dbReference type="Proteomes" id="UP001320168">
    <property type="component" value="Unassembled WGS sequence"/>
</dbReference>
<dbReference type="EMBL" id="JABFTX010000006">
    <property type="protein sequence ID" value="MCE8005325.1"/>
    <property type="molecule type" value="Genomic_DNA"/>
</dbReference>
<comment type="caution">
    <text evidence="1">The sequence shown here is derived from an EMBL/GenBank/DDBJ whole genome shotgun (WGS) entry which is preliminary data.</text>
</comment>
<dbReference type="RefSeq" id="WP_234271827.1">
    <property type="nucleotide sequence ID" value="NZ_JABFTX010000006.1"/>
</dbReference>
<name>A0ABS9ABA7_9GAMM</name>
<protein>
    <recommendedName>
        <fullName evidence="3">Gamma-glutamylcyclotransferase AIG2-like domain-containing protein</fullName>
    </recommendedName>
</protein>
<organism evidence="1 2">
    <name type="scientific">Billgrantia ethanolica</name>
    <dbReference type="NCBI Taxonomy" id="2733486"/>
    <lineage>
        <taxon>Bacteria</taxon>
        <taxon>Pseudomonadati</taxon>
        <taxon>Pseudomonadota</taxon>
        <taxon>Gammaproteobacteria</taxon>
        <taxon>Oceanospirillales</taxon>
        <taxon>Halomonadaceae</taxon>
        <taxon>Billgrantia</taxon>
    </lineage>
</organism>
<gene>
    <name evidence="1" type="ORF">HOP53_21045</name>
</gene>
<proteinExistence type="predicted"/>
<accession>A0ABS9ABA7</accession>
<evidence type="ECO:0008006" key="3">
    <source>
        <dbReference type="Google" id="ProtNLM"/>
    </source>
</evidence>
<reference evidence="1 2" key="1">
    <citation type="journal article" date="2021" name="Front. Microbiol.">
        <title>Aerobic Denitrification and Heterotrophic Sulfur Oxidation in the Genus Halomonas Revealed by Six Novel Species Characterizations and Genome-Based Analysis.</title>
        <authorList>
            <person name="Wang L."/>
            <person name="Shao Z."/>
        </authorList>
    </citation>
    <scope>NUCLEOTIDE SEQUENCE [LARGE SCALE GENOMIC DNA]</scope>
    <source>
        <strain evidence="1 2">MCCC 1A11081</strain>
    </source>
</reference>
<evidence type="ECO:0000313" key="2">
    <source>
        <dbReference type="Proteomes" id="UP001320168"/>
    </source>
</evidence>
<evidence type="ECO:0000313" key="1">
    <source>
        <dbReference type="EMBL" id="MCE8005325.1"/>
    </source>
</evidence>
<sequence>MTLIETVLGAEPIVYMDWSRPLLLRSLGLDAQVRTASPFDSPVADRYEAGDLDGTESPELYGMASPKGYRLLASGPSEDGEWIWAIYVRPITRLGKRFLEEISEADYREVAA</sequence>